<evidence type="ECO:0000313" key="2">
    <source>
        <dbReference type="EMBL" id="NEV67308.1"/>
    </source>
</evidence>
<accession>A0A0C1YFB6</accession>
<dbReference type="EMBL" id="JTHE02000003">
    <property type="protein sequence ID" value="NEV67308.1"/>
    <property type="molecule type" value="Genomic_DNA"/>
</dbReference>
<dbReference type="AlphaFoldDB" id="A0A0C1YFB6"/>
<dbReference type="InterPro" id="IPR036515">
    <property type="entry name" value="Transposase_17_sf"/>
</dbReference>
<name>A0A0C1YFB6_9CYAN</name>
<dbReference type="NCBIfam" id="NF047646">
    <property type="entry name" value="REP_Tyr_transpos"/>
    <property type="match status" value="1"/>
</dbReference>
<organism evidence="2">
    <name type="scientific">Lyngbya confervoides BDU141951</name>
    <dbReference type="NCBI Taxonomy" id="1574623"/>
    <lineage>
        <taxon>Bacteria</taxon>
        <taxon>Bacillati</taxon>
        <taxon>Cyanobacteriota</taxon>
        <taxon>Cyanophyceae</taxon>
        <taxon>Oscillatoriophycideae</taxon>
        <taxon>Oscillatoriales</taxon>
        <taxon>Microcoleaceae</taxon>
        <taxon>Lyngbya</taxon>
    </lineage>
</organism>
<dbReference type="PANTHER" id="PTHR36966:SF1">
    <property type="entry name" value="REP-ASSOCIATED TYROSINE TRANSPOSASE"/>
    <property type="match status" value="1"/>
</dbReference>
<dbReference type="Pfam" id="PF01797">
    <property type="entry name" value="Y1_Tnp"/>
    <property type="match status" value="1"/>
</dbReference>
<dbReference type="InterPro" id="IPR052715">
    <property type="entry name" value="RAYT_transposase"/>
</dbReference>
<gene>
    <name evidence="2" type="ORF">QQ91_009295</name>
</gene>
<proteinExistence type="predicted"/>
<dbReference type="InterPro" id="IPR002686">
    <property type="entry name" value="Transposase_17"/>
</dbReference>
<dbReference type="PANTHER" id="PTHR36966">
    <property type="entry name" value="REP-ASSOCIATED TYROSINE TRANSPOSASE"/>
    <property type="match status" value="1"/>
</dbReference>
<dbReference type="SUPFAM" id="SSF143422">
    <property type="entry name" value="Transposase IS200-like"/>
    <property type="match status" value="1"/>
</dbReference>
<comment type="caution">
    <text evidence="2">The sequence shown here is derived from an EMBL/GenBank/DDBJ whole genome shotgun (WGS) entry which is preliminary data.</text>
</comment>
<dbReference type="GO" id="GO:0006313">
    <property type="term" value="P:DNA transposition"/>
    <property type="evidence" value="ECO:0007669"/>
    <property type="project" value="InterPro"/>
</dbReference>
<reference evidence="2" key="3">
    <citation type="submission" date="2020-02" db="EMBL/GenBank/DDBJ databases">
        <authorList>
            <person name="Sarangi A.N."/>
            <person name="Ghosh S."/>
            <person name="Mukherjee M."/>
            <person name="Tripathy S."/>
        </authorList>
    </citation>
    <scope>NUCLEOTIDE SEQUENCE</scope>
    <source>
        <strain evidence="2">BDU141951</strain>
    </source>
</reference>
<dbReference type="SMART" id="SM01321">
    <property type="entry name" value="Y1_Tnp"/>
    <property type="match status" value="1"/>
</dbReference>
<dbReference type="GO" id="GO:0043565">
    <property type="term" value="F:sequence-specific DNA binding"/>
    <property type="evidence" value="ECO:0007669"/>
    <property type="project" value="TreeGrafter"/>
</dbReference>
<dbReference type="Gene3D" id="3.30.70.1290">
    <property type="entry name" value="Transposase IS200-like"/>
    <property type="match status" value="1"/>
</dbReference>
<reference evidence="2" key="1">
    <citation type="submission" date="2014-11" db="EMBL/GenBank/DDBJ databases">
        <authorList>
            <person name="Malar M.C."/>
            <person name="Sen D."/>
            <person name="Tripathy S."/>
        </authorList>
    </citation>
    <scope>NUCLEOTIDE SEQUENCE</scope>
    <source>
        <strain evidence="2">BDU141951</strain>
    </source>
</reference>
<evidence type="ECO:0000259" key="1">
    <source>
        <dbReference type="SMART" id="SM01321"/>
    </source>
</evidence>
<feature type="domain" description="Transposase IS200-like" evidence="1">
    <location>
        <begin position="9"/>
        <end position="137"/>
    </location>
</feature>
<reference evidence="2" key="2">
    <citation type="journal article" date="2015" name="Genome Announc.">
        <title>Draft Genome Sequence of Filamentous Marine Cyanobacterium Lyngbya confervoides Strain BDU141951.</title>
        <authorList>
            <person name="Chandrababunaidu M.M."/>
            <person name="Sen D."/>
            <person name="Tripathy S."/>
        </authorList>
    </citation>
    <scope>NUCLEOTIDE SEQUENCE</scope>
    <source>
        <strain evidence="2">BDU141951</strain>
    </source>
</reference>
<sequence length="190" mass="22116">MPDYRRVYTPGGAVFLTLVTYNRKTLFAQPENIQRLRQAAAIVKTEMPFDITAAVILPDHLHFVWTLPPHDDNYSKRVGRLKVLFTRSFKGNVALPQDVCLSRQRQRESDVWQRRFWEHTIRDEADWIGHINYLHYNPVKHGFVGCPHQWEFSSFRQFVKNGFYAKDWGCRCGGQEAGVEYEGASLVVGE</sequence>
<dbReference type="GO" id="GO:0004803">
    <property type="term" value="F:transposase activity"/>
    <property type="evidence" value="ECO:0007669"/>
    <property type="project" value="InterPro"/>
</dbReference>
<protein>
    <submittedName>
        <fullName evidence="2">Transposase</fullName>
    </submittedName>
</protein>